<protein>
    <recommendedName>
        <fullName evidence="1">PIR2-like helical domain-containing protein</fullName>
    </recommendedName>
</protein>
<organism evidence="2 3">
    <name type="scientific">Paspalum notatum var. saurae</name>
    <dbReference type="NCBI Taxonomy" id="547442"/>
    <lineage>
        <taxon>Eukaryota</taxon>
        <taxon>Viridiplantae</taxon>
        <taxon>Streptophyta</taxon>
        <taxon>Embryophyta</taxon>
        <taxon>Tracheophyta</taxon>
        <taxon>Spermatophyta</taxon>
        <taxon>Magnoliopsida</taxon>
        <taxon>Liliopsida</taxon>
        <taxon>Poales</taxon>
        <taxon>Poaceae</taxon>
        <taxon>PACMAD clade</taxon>
        <taxon>Panicoideae</taxon>
        <taxon>Andropogonodae</taxon>
        <taxon>Paspaleae</taxon>
        <taxon>Paspalinae</taxon>
        <taxon>Paspalum</taxon>
    </lineage>
</organism>
<feature type="domain" description="PIR2-like helical" evidence="1">
    <location>
        <begin position="27"/>
        <end position="127"/>
    </location>
</feature>
<proteinExistence type="predicted"/>
<evidence type="ECO:0000313" key="2">
    <source>
        <dbReference type="EMBL" id="WVZ59814.1"/>
    </source>
</evidence>
<reference evidence="2 3" key="1">
    <citation type="submission" date="2024-02" db="EMBL/GenBank/DDBJ databases">
        <title>High-quality chromosome-scale genome assembly of Pensacola bahiagrass (Paspalum notatum Flugge var. saurae).</title>
        <authorList>
            <person name="Vega J.M."/>
            <person name="Podio M."/>
            <person name="Orjuela J."/>
            <person name="Siena L.A."/>
            <person name="Pessino S.C."/>
            <person name="Combes M.C."/>
            <person name="Mariac C."/>
            <person name="Albertini E."/>
            <person name="Pupilli F."/>
            <person name="Ortiz J.P.A."/>
            <person name="Leblanc O."/>
        </authorList>
    </citation>
    <scope>NUCLEOTIDE SEQUENCE [LARGE SCALE GENOMIC DNA]</scope>
    <source>
        <strain evidence="2">R1</strain>
        <tissue evidence="2">Leaf</tissue>
    </source>
</reference>
<evidence type="ECO:0000259" key="1">
    <source>
        <dbReference type="Pfam" id="PF20235"/>
    </source>
</evidence>
<gene>
    <name evidence="2" type="ORF">U9M48_009909</name>
</gene>
<accession>A0AAQ3STV0</accession>
<dbReference type="PANTHER" id="PTHR33120">
    <property type="entry name" value="EXPRESSED PROTEIN-RELATED"/>
    <property type="match status" value="1"/>
</dbReference>
<dbReference type="PANTHER" id="PTHR33120:SF53">
    <property type="entry name" value="OS03G0697833 PROTEIN"/>
    <property type="match status" value="1"/>
</dbReference>
<dbReference type="AlphaFoldDB" id="A0AAQ3STV0"/>
<dbReference type="Pfam" id="PF20235">
    <property type="entry name" value="PIR2-like_helical"/>
    <property type="match status" value="1"/>
</dbReference>
<sequence length="287" mass="31389">MFPKNENPRSTSPFLDPFVPGTWLLSSNIVVNTISYSRRAPHRKPYLGKAGARKKKALSRAVADTRKVKVIAPPLRSSLRDMPVAVRSLESLVGFLTYYFRYLPASEALEYLRLANADPLTAVRLIEEDRCCSGGGGGFSFASLTTKVALKCAALTAWHPKPRALVHRSYSFVSRMEVSPHLQPTTDDRGVGVLSCSAIETITGLLVKPGHSLQSLAGVTPPQFLHEEKKNKQSLHVPTRSLQSTLIDKIYGVYLDALARLPPAACSGHTIRPSSRLATAMAPWTTL</sequence>
<dbReference type="Proteomes" id="UP001341281">
    <property type="component" value="Chromosome 02"/>
</dbReference>
<dbReference type="EMBL" id="CP144746">
    <property type="protein sequence ID" value="WVZ59814.1"/>
    <property type="molecule type" value="Genomic_DNA"/>
</dbReference>
<keyword evidence="3" id="KW-1185">Reference proteome</keyword>
<dbReference type="InterPro" id="IPR046527">
    <property type="entry name" value="PIR2-like_helical"/>
</dbReference>
<evidence type="ECO:0000313" key="3">
    <source>
        <dbReference type="Proteomes" id="UP001341281"/>
    </source>
</evidence>
<name>A0AAQ3STV0_PASNO</name>